<dbReference type="GeneID" id="92082194"/>
<reference evidence="1 2" key="1">
    <citation type="submission" date="2023-01" db="EMBL/GenBank/DDBJ databases">
        <title>Analysis of 21 Apiospora genomes using comparative genomics revels a genus with tremendous synthesis potential of carbohydrate active enzymes and secondary metabolites.</title>
        <authorList>
            <person name="Sorensen T."/>
        </authorList>
    </citation>
    <scope>NUCLEOTIDE SEQUENCE [LARGE SCALE GENOMIC DNA]</scope>
    <source>
        <strain evidence="1 2">CBS 24483</strain>
    </source>
</reference>
<dbReference type="PANTHER" id="PTHR37542:SF3">
    <property type="entry name" value="PRION-INHIBITION AND PROPAGATION HELO DOMAIN-CONTAINING PROTEIN"/>
    <property type="match status" value="1"/>
</dbReference>
<accession>A0ABR1Q1C9</accession>
<protein>
    <submittedName>
        <fullName evidence="1">Kinase-like protein</fullName>
    </submittedName>
</protein>
<dbReference type="Proteomes" id="UP001391051">
    <property type="component" value="Unassembled WGS sequence"/>
</dbReference>
<dbReference type="RefSeq" id="XP_066695828.1">
    <property type="nucleotide sequence ID" value="XM_066849132.1"/>
</dbReference>
<name>A0ABR1Q1C9_9PEZI</name>
<sequence length="79" mass="9627">MTYQHPQYLEEDKRYFIQYDYYSLGMVLLEIGIWSPLQDVVRKYLTADPKKIREKVLQDRVPLLGHRWEVYINLLLRPA</sequence>
<evidence type="ECO:0000313" key="1">
    <source>
        <dbReference type="EMBL" id="KAK7943797.1"/>
    </source>
</evidence>
<dbReference type="EMBL" id="JAQQWE010000008">
    <property type="protein sequence ID" value="KAK7943797.1"/>
    <property type="molecule type" value="Genomic_DNA"/>
</dbReference>
<gene>
    <name evidence="1" type="ORF">PG986_012910</name>
</gene>
<dbReference type="PANTHER" id="PTHR37542">
    <property type="entry name" value="HELO DOMAIN-CONTAINING PROTEIN-RELATED"/>
    <property type="match status" value="1"/>
</dbReference>
<keyword evidence="2" id="KW-1185">Reference proteome</keyword>
<organism evidence="1 2">
    <name type="scientific">Apiospora aurea</name>
    <dbReference type="NCBI Taxonomy" id="335848"/>
    <lineage>
        <taxon>Eukaryota</taxon>
        <taxon>Fungi</taxon>
        <taxon>Dikarya</taxon>
        <taxon>Ascomycota</taxon>
        <taxon>Pezizomycotina</taxon>
        <taxon>Sordariomycetes</taxon>
        <taxon>Xylariomycetidae</taxon>
        <taxon>Amphisphaeriales</taxon>
        <taxon>Apiosporaceae</taxon>
        <taxon>Apiospora</taxon>
    </lineage>
</organism>
<comment type="caution">
    <text evidence="1">The sequence shown here is derived from an EMBL/GenBank/DDBJ whole genome shotgun (WGS) entry which is preliminary data.</text>
</comment>
<proteinExistence type="predicted"/>
<evidence type="ECO:0000313" key="2">
    <source>
        <dbReference type="Proteomes" id="UP001391051"/>
    </source>
</evidence>